<keyword evidence="3 8" id="KW-0436">Ligase</keyword>
<dbReference type="InterPro" id="IPR011063">
    <property type="entry name" value="TilS/TtcA_N"/>
</dbReference>
<dbReference type="STRING" id="643867.Ftrac_0967"/>
<feature type="domain" description="Lysidine-tRNA(Ile) synthetase C-terminal" evidence="9">
    <location>
        <begin position="361"/>
        <end position="433"/>
    </location>
</feature>
<comment type="function">
    <text evidence="8">Ligates lysine onto the cytidine present at position 34 of the AUA codon-specific tRNA(Ile) that contains the anticodon CAU, in an ATP-dependent manner. Cytidine is converted to lysidine, thus changing the amino acid specificity of the tRNA from methionine to isoleucine.</text>
</comment>
<dbReference type="GO" id="GO:0005737">
    <property type="term" value="C:cytoplasm"/>
    <property type="evidence" value="ECO:0007669"/>
    <property type="project" value="UniProtKB-SubCell"/>
</dbReference>
<accession>E4TTQ1</accession>
<dbReference type="Pfam" id="PF11734">
    <property type="entry name" value="TilS_C"/>
    <property type="match status" value="1"/>
</dbReference>
<dbReference type="GO" id="GO:0006400">
    <property type="term" value="P:tRNA modification"/>
    <property type="evidence" value="ECO:0007669"/>
    <property type="project" value="UniProtKB-UniRule"/>
</dbReference>
<dbReference type="HOGENOM" id="CLU_018869_0_1_10"/>
<evidence type="ECO:0000256" key="2">
    <source>
        <dbReference type="ARBA" id="ARBA00022490"/>
    </source>
</evidence>
<sequence>MLSASFLDYIKKESLFNRHEHLLLAISGGLDSVVLAHLLKLTDFHFSMAHMNFQLRDEDSNRDEKFVRELAKKLEVEVFVKRVEIDKEKGSTQLQARDLRYDWFRRLMKDHHFSKLLTAHHANDLLETTLLNLIRGTGIKGLRSILPLHHNIARPLLFASKEQIKEYAEENSIEWREDVSNASEKYKRNKMRHRVIPLLLKENPNLLSGIQQTTLRLRAAESVWDEKLAKIRKKYVFNRDEGIRIDRRILKLPQMEVFLYEFLSDYGFNLAQLQSFKFRKIGAQLSSFSHTLVIDRGFLLVNPISDEIQKQFFPIQIQLKDKLIKTPLGLFKWSFINKNDVDYSIGNKIVFIEANKLKEPIELDLWKEGDKIQPIGMKGKKKISDILIDQKVPLPQKKKVMVLKSGGEIIWVIGHKFSDSFKVKKDTTKILRIEYENS</sequence>
<evidence type="ECO:0000256" key="1">
    <source>
        <dbReference type="ARBA" id="ARBA00004496"/>
    </source>
</evidence>
<dbReference type="PANTHER" id="PTHR43033:SF1">
    <property type="entry name" value="TRNA(ILE)-LYSIDINE SYNTHASE-RELATED"/>
    <property type="match status" value="1"/>
</dbReference>
<dbReference type="KEGG" id="mtt:Ftrac_0967"/>
<keyword evidence="4 8" id="KW-0819">tRNA processing</keyword>
<keyword evidence="5 8" id="KW-0547">Nucleotide-binding</keyword>
<keyword evidence="2 8" id="KW-0963">Cytoplasm</keyword>
<dbReference type="Pfam" id="PF01171">
    <property type="entry name" value="ATP_bind_3"/>
    <property type="match status" value="1"/>
</dbReference>
<gene>
    <name evidence="8" type="primary">tilS</name>
    <name evidence="10" type="ordered locus">Ftrac_0967</name>
</gene>
<dbReference type="SMART" id="SM00977">
    <property type="entry name" value="TilS_C"/>
    <property type="match status" value="1"/>
</dbReference>
<dbReference type="RefSeq" id="WP_013453119.1">
    <property type="nucleotide sequence ID" value="NC_014759.1"/>
</dbReference>
<evidence type="ECO:0000256" key="8">
    <source>
        <dbReference type="HAMAP-Rule" id="MF_01161"/>
    </source>
</evidence>
<reference evidence="10 11" key="1">
    <citation type="journal article" date="2011" name="Stand. Genomic Sci.">
        <title>Complete genome sequence of Marivirga tractuosa type strain (H-43).</title>
        <authorList>
            <person name="Pagani I."/>
            <person name="Chertkov O."/>
            <person name="Lapidus A."/>
            <person name="Lucas S."/>
            <person name="Del Rio T.G."/>
            <person name="Tice H."/>
            <person name="Copeland A."/>
            <person name="Cheng J.F."/>
            <person name="Nolan M."/>
            <person name="Saunders E."/>
            <person name="Pitluck S."/>
            <person name="Held B."/>
            <person name="Goodwin L."/>
            <person name="Liolios K."/>
            <person name="Ovchinikova G."/>
            <person name="Ivanova N."/>
            <person name="Mavromatis K."/>
            <person name="Pati A."/>
            <person name="Chen A."/>
            <person name="Palaniappan K."/>
            <person name="Land M."/>
            <person name="Hauser L."/>
            <person name="Jeffries C.D."/>
            <person name="Detter J.C."/>
            <person name="Han C."/>
            <person name="Tapia R."/>
            <person name="Ngatchou-Djao O.D."/>
            <person name="Rohde M."/>
            <person name="Goker M."/>
            <person name="Spring S."/>
            <person name="Sikorski J."/>
            <person name="Woyke T."/>
            <person name="Bristow J."/>
            <person name="Eisen J.A."/>
            <person name="Markowitz V."/>
            <person name="Hugenholtz P."/>
            <person name="Klenk H.P."/>
            <person name="Kyrpides N.C."/>
        </authorList>
    </citation>
    <scope>NUCLEOTIDE SEQUENCE [LARGE SCALE GENOMIC DNA]</scope>
    <source>
        <strain evidence="11">ATCC 23168 / DSM 4126 / NBRC 15989 / NCIMB 1408 / VKM B-1430 / H-43</strain>
    </source>
</reference>
<dbReference type="InterPro" id="IPR014729">
    <property type="entry name" value="Rossmann-like_a/b/a_fold"/>
</dbReference>
<organism evidence="10 11">
    <name type="scientific">Marivirga tractuosa (strain ATCC 23168 / DSM 4126 / NBRC 15989 / NCIMB 1408 / VKM B-1430 / H-43)</name>
    <name type="common">Microscilla tractuosa</name>
    <name type="synonym">Flexibacter tractuosus</name>
    <dbReference type="NCBI Taxonomy" id="643867"/>
    <lineage>
        <taxon>Bacteria</taxon>
        <taxon>Pseudomonadati</taxon>
        <taxon>Bacteroidota</taxon>
        <taxon>Cytophagia</taxon>
        <taxon>Cytophagales</taxon>
        <taxon>Marivirgaceae</taxon>
        <taxon>Marivirga</taxon>
    </lineage>
</organism>
<dbReference type="NCBIfam" id="TIGR02432">
    <property type="entry name" value="lysidine_TilS_N"/>
    <property type="match status" value="1"/>
</dbReference>
<comment type="domain">
    <text evidence="8">The N-terminal region contains the highly conserved SGGXDS motif, predicted to be a P-loop motif involved in ATP binding.</text>
</comment>
<dbReference type="EC" id="6.3.4.19" evidence="8"/>
<evidence type="ECO:0000256" key="7">
    <source>
        <dbReference type="ARBA" id="ARBA00048539"/>
    </source>
</evidence>
<dbReference type="InterPro" id="IPR012796">
    <property type="entry name" value="Lysidine-tRNA-synth_C"/>
</dbReference>
<dbReference type="GO" id="GO:0005524">
    <property type="term" value="F:ATP binding"/>
    <property type="evidence" value="ECO:0007669"/>
    <property type="project" value="UniProtKB-UniRule"/>
</dbReference>
<dbReference type="SUPFAM" id="SSF56037">
    <property type="entry name" value="PheT/TilS domain"/>
    <property type="match status" value="1"/>
</dbReference>
<comment type="subcellular location">
    <subcellularLocation>
        <location evidence="1 8">Cytoplasm</location>
    </subcellularLocation>
</comment>
<dbReference type="OrthoDB" id="9807403at2"/>
<dbReference type="EMBL" id="CP002349">
    <property type="protein sequence ID" value="ADR20968.1"/>
    <property type="molecule type" value="Genomic_DNA"/>
</dbReference>
<dbReference type="SUPFAM" id="SSF52402">
    <property type="entry name" value="Adenine nucleotide alpha hydrolases-like"/>
    <property type="match status" value="1"/>
</dbReference>
<dbReference type="Gene3D" id="3.40.50.620">
    <property type="entry name" value="HUPs"/>
    <property type="match status" value="1"/>
</dbReference>
<evidence type="ECO:0000256" key="3">
    <source>
        <dbReference type="ARBA" id="ARBA00022598"/>
    </source>
</evidence>
<feature type="binding site" evidence="8">
    <location>
        <begin position="27"/>
        <end position="32"/>
    </location>
    <ligand>
        <name>ATP</name>
        <dbReference type="ChEBI" id="CHEBI:30616"/>
    </ligand>
</feature>
<evidence type="ECO:0000313" key="11">
    <source>
        <dbReference type="Proteomes" id="UP000008720"/>
    </source>
</evidence>
<dbReference type="HAMAP" id="MF_01161">
    <property type="entry name" value="tRNA_Ile_lys_synt"/>
    <property type="match status" value="1"/>
</dbReference>
<proteinExistence type="inferred from homology"/>
<dbReference type="AlphaFoldDB" id="E4TTQ1"/>
<dbReference type="InterPro" id="IPR012094">
    <property type="entry name" value="tRNA_Ile_lys_synt"/>
</dbReference>
<evidence type="ECO:0000259" key="9">
    <source>
        <dbReference type="SMART" id="SM00977"/>
    </source>
</evidence>
<evidence type="ECO:0000256" key="4">
    <source>
        <dbReference type="ARBA" id="ARBA00022694"/>
    </source>
</evidence>
<comment type="catalytic activity">
    <reaction evidence="7 8">
        <text>cytidine(34) in tRNA(Ile2) + L-lysine + ATP = lysidine(34) in tRNA(Ile2) + AMP + diphosphate + H(+)</text>
        <dbReference type="Rhea" id="RHEA:43744"/>
        <dbReference type="Rhea" id="RHEA-COMP:10625"/>
        <dbReference type="Rhea" id="RHEA-COMP:10670"/>
        <dbReference type="ChEBI" id="CHEBI:15378"/>
        <dbReference type="ChEBI" id="CHEBI:30616"/>
        <dbReference type="ChEBI" id="CHEBI:32551"/>
        <dbReference type="ChEBI" id="CHEBI:33019"/>
        <dbReference type="ChEBI" id="CHEBI:82748"/>
        <dbReference type="ChEBI" id="CHEBI:83665"/>
        <dbReference type="ChEBI" id="CHEBI:456215"/>
        <dbReference type="EC" id="6.3.4.19"/>
    </reaction>
</comment>
<dbReference type="PANTHER" id="PTHR43033">
    <property type="entry name" value="TRNA(ILE)-LYSIDINE SYNTHASE-RELATED"/>
    <property type="match status" value="1"/>
</dbReference>
<dbReference type="InterPro" id="IPR012795">
    <property type="entry name" value="tRNA_Ile_lys_synt_N"/>
</dbReference>
<evidence type="ECO:0000313" key="10">
    <source>
        <dbReference type="EMBL" id="ADR20968.1"/>
    </source>
</evidence>
<evidence type="ECO:0000256" key="6">
    <source>
        <dbReference type="ARBA" id="ARBA00022840"/>
    </source>
</evidence>
<dbReference type="Proteomes" id="UP000008720">
    <property type="component" value="Chromosome"/>
</dbReference>
<keyword evidence="6 8" id="KW-0067">ATP-binding</keyword>
<dbReference type="NCBIfam" id="TIGR02433">
    <property type="entry name" value="lysidine_TilS_C"/>
    <property type="match status" value="1"/>
</dbReference>
<comment type="similarity">
    <text evidence="8">Belongs to the tRNA(Ile)-lysidine synthase family.</text>
</comment>
<keyword evidence="11" id="KW-1185">Reference proteome</keyword>
<dbReference type="GO" id="GO:0032267">
    <property type="term" value="F:tRNA(Ile)-lysidine synthase activity"/>
    <property type="evidence" value="ECO:0007669"/>
    <property type="project" value="UniProtKB-EC"/>
</dbReference>
<protein>
    <recommendedName>
        <fullName evidence="8">tRNA(Ile)-lysidine synthase</fullName>
        <ecNumber evidence="8">6.3.4.19</ecNumber>
    </recommendedName>
    <alternativeName>
        <fullName evidence="8">tRNA(Ile)-2-lysyl-cytidine synthase</fullName>
    </alternativeName>
    <alternativeName>
        <fullName evidence="8">tRNA(Ile)-lysidine synthetase</fullName>
    </alternativeName>
</protein>
<name>E4TTQ1_MARTH</name>
<evidence type="ECO:0000256" key="5">
    <source>
        <dbReference type="ARBA" id="ARBA00022741"/>
    </source>
</evidence>
<dbReference type="CDD" id="cd01992">
    <property type="entry name" value="TilS_N"/>
    <property type="match status" value="1"/>
</dbReference>
<dbReference type="eggNOG" id="COG0037">
    <property type="taxonomic scope" value="Bacteria"/>
</dbReference>